<sequence>MSKIRLIALACGTAACALTIGYVMQNTVAPRPVRTAAPVQTPASEKSTPENSQRPQTPADPATPAPAKAPVRLAQPEPLDLDKLALTSAPTEPDLPAASGPAAAADLLAPRSAQPATAAALPDTPADPGAPALGCDISATATAQPGGMVDLLVIAPCQPNARVVIHHHGMLFATATDDMGLLSLGVPALSEQAIFIAAFDDGEGAVASTRVPDLAEIDRIVLQWSGPGGFQLHAREFGAAYDSEGHIWSGQDPALDATQPHGAVLRLGGDSPLNPLTAEVYSFPAATTERSGTIELSIEAEITAQNCGRDISAQLLERQGAAPLKTRELDLSVPACNAVGDFLVLNNLLDDLKIAAK</sequence>
<evidence type="ECO:0000313" key="4">
    <source>
        <dbReference type="Proteomes" id="UP001243757"/>
    </source>
</evidence>
<feature type="chain" id="PRO_5046744149" description="Translocase" evidence="2">
    <location>
        <begin position="18"/>
        <end position="357"/>
    </location>
</feature>
<feature type="signal peptide" evidence="2">
    <location>
        <begin position="1"/>
        <end position="17"/>
    </location>
</feature>
<keyword evidence="2" id="KW-0732">Signal</keyword>
<evidence type="ECO:0008006" key="5">
    <source>
        <dbReference type="Google" id="ProtNLM"/>
    </source>
</evidence>
<evidence type="ECO:0000256" key="1">
    <source>
        <dbReference type="SAM" id="MobiDB-lite"/>
    </source>
</evidence>
<gene>
    <name evidence="3" type="ORF">QO033_09455</name>
</gene>
<comment type="caution">
    <text evidence="3">The sequence shown here is derived from an EMBL/GenBank/DDBJ whole genome shotgun (WGS) entry which is preliminary data.</text>
</comment>
<reference evidence="3 4" key="1">
    <citation type="submission" date="2023-05" db="EMBL/GenBank/DDBJ databases">
        <title>Pseudodonghicola sp. nov.</title>
        <authorList>
            <person name="Huang J."/>
        </authorList>
    </citation>
    <scope>NUCLEOTIDE SEQUENCE [LARGE SCALE GENOMIC DNA]</scope>
    <source>
        <strain evidence="3 4">IC7</strain>
    </source>
</reference>
<protein>
    <recommendedName>
        <fullName evidence="5">Translocase</fullName>
    </recommendedName>
</protein>
<evidence type="ECO:0000313" key="3">
    <source>
        <dbReference type="EMBL" id="MDK3017903.1"/>
    </source>
</evidence>
<keyword evidence="4" id="KW-1185">Reference proteome</keyword>
<feature type="compositionally biased region" description="Polar residues" evidence="1">
    <location>
        <begin position="41"/>
        <end position="56"/>
    </location>
</feature>
<feature type="compositionally biased region" description="Low complexity" evidence="1">
    <location>
        <begin position="59"/>
        <end position="68"/>
    </location>
</feature>
<accession>A0ABT7EZY3</accession>
<dbReference type="PROSITE" id="PS51257">
    <property type="entry name" value="PROKAR_LIPOPROTEIN"/>
    <property type="match status" value="1"/>
</dbReference>
<dbReference type="EMBL" id="JASNJD010000005">
    <property type="protein sequence ID" value="MDK3017903.1"/>
    <property type="molecule type" value="Genomic_DNA"/>
</dbReference>
<feature type="region of interest" description="Disordered" evidence="1">
    <location>
        <begin position="35"/>
        <end position="68"/>
    </location>
</feature>
<dbReference type="RefSeq" id="WP_284480710.1">
    <property type="nucleotide sequence ID" value="NZ_JASNJD010000005.1"/>
</dbReference>
<proteinExistence type="predicted"/>
<organism evidence="3 4">
    <name type="scientific">Pseudodonghicola flavimaris</name>
    <dbReference type="NCBI Taxonomy" id="3050036"/>
    <lineage>
        <taxon>Bacteria</taxon>
        <taxon>Pseudomonadati</taxon>
        <taxon>Pseudomonadota</taxon>
        <taxon>Alphaproteobacteria</taxon>
        <taxon>Rhodobacterales</taxon>
        <taxon>Paracoccaceae</taxon>
        <taxon>Pseudodonghicola</taxon>
    </lineage>
</organism>
<name>A0ABT7EZY3_9RHOB</name>
<dbReference type="Proteomes" id="UP001243757">
    <property type="component" value="Unassembled WGS sequence"/>
</dbReference>
<evidence type="ECO:0000256" key="2">
    <source>
        <dbReference type="SAM" id="SignalP"/>
    </source>
</evidence>